<feature type="transmembrane region" description="Helical" evidence="1">
    <location>
        <begin position="476"/>
        <end position="498"/>
    </location>
</feature>
<feature type="transmembrane region" description="Helical" evidence="1">
    <location>
        <begin position="885"/>
        <end position="903"/>
    </location>
</feature>
<feature type="transmembrane region" description="Helical" evidence="1">
    <location>
        <begin position="313"/>
        <end position="333"/>
    </location>
</feature>
<feature type="transmembrane region" description="Helical" evidence="1">
    <location>
        <begin position="561"/>
        <end position="577"/>
    </location>
</feature>
<keyword evidence="1" id="KW-0812">Transmembrane</keyword>
<feature type="transmembrane region" description="Helical" evidence="1">
    <location>
        <begin position="130"/>
        <end position="154"/>
    </location>
</feature>
<dbReference type="EMBL" id="SHLC01000001">
    <property type="protein sequence ID" value="RZU64885.1"/>
    <property type="molecule type" value="Genomic_DNA"/>
</dbReference>
<feature type="transmembrane region" description="Helical" evidence="1">
    <location>
        <begin position="1092"/>
        <end position="1112"/>
    </location>
</feature>
<feature type="transmembrane region" description="Helical" evidence="1">
    <location>
        <begin position="160"/>
        <end position="177"/>
    </location>
</feature>
<dbReference type="InterPro" id="IPR058062">
    <property type="entry name" value="SCO7613_C"/>
</dbReference>
<feature type="transmembrane region" description="Helical" evidence="1">
    <location>
        <begin position="827"/>
        <end position="845"/>
    </location>
</feature>
<feature type="transmembrane region" description="Helical" evidence="1">
    <location>
        <begin position="645"/>
        <end position="662"/>
    </location>
</feature>
<feature type="transmembrane region" description="Helical" evidence="1">
    <location>
        <begin position="973"/>
        <end position="995"/>
    </location>
</feature>
<organism evidence="2 3">
    <name type="scientific">Microterricola gilva</name>
    <dbReference type="NCBI Taxonomy" id="393267"/>
    <lineage>
        <taxon>Bacteria</taxon>
        <taxon>Bacillati</taxon>
        <taxon>Actinomycetota</taxon>
        <taxon>Actinomycetes</taxon>
        <taxon>Micrococcales</taxon>
        <taxon>Microbacteriaceae</taxon>
        <taxon>Microterricola</taxon>
    </lineage>
</organism>
<feature type="transmembrane region" description="Helical" evidence="1">
    <location>
        <begin position="611"/>
        <end position="639"/>
    </location>
</feature>
<feature type="transmembrane region" description="Helical" evidence="1">
    <location>
        <begin position="1032"/>
        <end position="1054"/>
    </location>
</feature>
<dbReference type="Proteomes" id="UP000291483">
    <property type="component" value="Unassembled WGS sequence"/>
</dbReference>
<proteinExistence type="predicted"/>
<dbReference type="AlphaFoldDB" id="A0A4Q8ALW7"/>
<feature type="transmembrane region" description="Helical" evidence="1">
    <location>
        <begin position="1118"/>
        <end position="1139"/>
    </location>
</feature>
<protein>
    <submittedName>
        <fullName evidence="2">Uncharacterized protein</fullName>
    </submittedName>
</protein>
<feature type="transmembrane region" description="Helical" evidence="1">
    <location>
        <begin position="674"/>
        <end position="693"/>
    </location>
</feature>
<feature type="transmembrane region" description="Helical" evidence="1">
    <location>
        <begin position="339"/>
        <end position="359"/>
    </location>
</feature>
<feature type="transmembrane region" description="Helical" evidence="1">
    <location>
        <begin position="428"/>
        <end position="456"/>
    </location>
</feature>
<feature type="transmembrane region" description="Helical" evidence="1">
    <location>
        <begin position="915"/>
        <end position="935"/>
    </location>
</feature>
<feature type="transmembrane region" description="Helical" evidence="1">
    <location>
        <begin position="1196"/>
        <end position="1216"/>
    </location>
</feature>
<feature type="transmembrane region" description="Helical" evidence="1">
    <location>
        <begin position="1060"/>
        <end position="1080"/>
    </location>
</feature>
<feature type="transmembrane region" description="Helical" evidence="1">
    <location>
        <begin position="505"/>
        <end position="524"/>
    </location>
</feature>
<feature type="transmembrane region" description="Helical" evidence="1">
    <location>
        <begin position="530"/>
        <end position="549"/>
    </location>
</feature>
<feature type="transmembrane region" description="Helical" evidence="1">
    <location>
        <begin position="371"/>
        <end position="393"/>
    </location>
</feature>
<dbReference type="RefSeq" id="WP_165397299.1">
    <property type="nucleotide sequence ID" value="NZ_SHLC01000001.1"/>
</dbReference>
<feature type="transmembrane region" description="Helical" evidence="1">
    <location>
        <begin position="399"/>
        <end position="416"/>
    </location>
</feature>
<feature type="transmembrane region" description="Helical" evidence="1">
    <location>
        <begin position="243"/>
        <end position="264"/>
    </location>
</feature>
<gene>
    <name evidence="2" type="ORF">EV379_1196</name>
</gene>
<feature type="transmembrane region" description="Helical" evidence="1">
    <location>
        <begin position="1222"/>
        <end position="1240"/>
    </location>
</feature>
<feature type="transmembrane region" description="Helical" evidence="1">
    <location>
        <begin position="941"/>
        <end position="961"/>
    </location>
</feature>
<evidence type="ECO:0000256" key="1">
    <source>
        <dbReference type="SAM" id="Phobius"/>
    </source>
</evidence>
<comment type="caution">
    <text evidence="2">The sequence shown here is derived from an EMBL/GenBank/DDBJ whole genome shotgun (WGS) entry which is preliminary data.</text>
</comment>
<feature type="transmembrane region" description="Helical" evidence="1">
    <location>
        <begin position="768"/>
        <end position="788"/>
    </location>
</feature>
<feature type="transmembrane region" description="Helical" evidence="1">
    <location>
        <begin position="1169"/>
        <end position="1189"/>
    </location>
</feature>
<feature type="transmembrane region" description="Helical" evidence="1">
    <location>
        <begin position="276"/>
        <end position="293"/>
    </location>
</feature>
<feature type="transmembrane region" description="Helical" evidence="1">
    <location>
        <begin position="1007"/>
        <end position="1025"/>
    </location>
</feature>
<feature type="transmembrane region" description="Helical" evidence="1">
    <location>
        <begin position="857"/>
        <end position="873"/>
    </location>
</feature>
<reference evidence="2 3" key="1">
    <citation type="submission" date="2019-02" db="EMBL/GenBank/DDBJ databases">
        <title>Sequencing the genomes of 1000 actinobacteria strains.</title>
        <authorList>
            <person name="Klenk H.-P."/>
        </authorList>
    </citation>
    <scope>NUCLEOTIDE SEQUENCE [LARGE SCALE GENOMIC DNA]</scope>
    <source>
        <strain evidence="2 3">DSM 18319</strain>
    </source>
</reference>
<sequence>MSSHLVWPRSTDELVNRALCPACFQTLRGLRCTVCGLDLSSPLAAELLQASTDAAEQLNRRGLLIAQMRAAVPVAAPAPAPVPIAVPAATVVPPVAAPAEVSPAAVPPAATPPAAAPPAAAPRRSSVQMLLLVVGVSLVAVALVFFLIIAWFVAGLAARAIIVAAITVLVFGAVSLLQRFRLHSTAEGIAVLAVLLVYLDIWAIQANDLFGAASVDSARYWGIAVLLSAPLLLGWFRFTGMRAASVAGFAAVPVGAGLLAWAVATPPGQGVDAFQRPWLSAVVIVGAALVQLLAPRLGRSLARPHRLLAERVLVLLIASPAVPAAVILGLFVAPGQHWAPIWGLGVPTAVFAVHVLAGLRMPETLNRTAATVAAAAAGFSLAAMPIVIGLRASTETETLVWPVLVSVAVLLAVDAMRPRLFAAGLGAGIGAGAVVAAALVVVLCVLFVTFVARAPLANGFGPWRPADPATLQPDVVAVQAALVVVGAALLTAGAWSLLGVLRRRVIVLQTLVVLSALGCAVLIAPPAVAALAYLAIAACALAVLALPALNARIAPRAGSRALGFATLIVAASAGYLLAFDSLWLWLLGSGVIIGLLLGAREIAFASVLRPVLLAATVVFALVTTAMLPIATVTATGAAWSAVVDTRALVILVSGLLLLLFSVPLGRFAPPSDRAWALGSAAVVGVLASLTGALSGDGPLSAPLLAGIGVAAAGTAAVLLIALPANRALAVTRVFALFGVTPAFWLSGQYGFAALATAGVPAPRMLVELWPAVVGLLVLAISLAWELRSATARPNRALDRLLLDASAGLVLVIGVVGALAAVDGPAAWLVYLVAGIAVLLASVDRAGLFNAASPRHQLGWLALALGTAALWSGLSDAGVTAPEPYSVTLAAALLLIAVLLVRGARRDGAEAASASTAVSALVAAGILIALVPSAVYGANGSVLRPILTVAIAGVMLIGSCLWRAPLRATPLRNAVIGASAVALLVAVGARALGLLGVSSGTVSGIFELWVLSGAGILIAAAAALGGESRRLSTALVATALVGGTLLEIAALAATADAADGGLRAIPVIAALSAAHVLLSWLRPTSLAPWVPTLALGLAGATALYYLATFVLGVSDAPPFELATVPVALAWTASGAIRLSCTPGARSWPALGGGLALLLVPSLLADYTDSPLWRVVGLGVVGLAVLLAGLALRLQAPFVLGGGVVLLHGLAQLWPWLSSLYNPTLWWLWLGVGGILLIALAARYEKRIQNLKHAAARITALR</sequence>
<feature type="transmembrane region" description="Helical" evidence="1">
    <location>
        <begin position="734"/>
        <end position="756"/>
    </location>
</feature>
<feature type="transmembrane region" description="Helical" evidence="1">
    <location>
        <begin position="1146"/>
        <end position="1163"/>
    </location>
</feature>
<keyword evidence="3" id="KW-1185">Reference proteome</keyword>
<keyword evidence="1" id="KW-0472">Membrane</keyword>
<feature type="transmembrane region" description="Helical" evidence="1">
    <location>
        <begin position="218"/>
        <end position="236"/>
    </location>
</feature>
<feature type="transmembrane region" description="Helical" evidence="1">
    <location>
        <begin position="800"/>
        <end position="821"/>
    </location>
</feature>
<evidence type="ECO:0000313" key="3">
    <source>
        <dbReference type="Proteomes" id="UP000291483"/>
    </source>
</evidence>
<feature type="transmembrane region" description="Helical" evidence="1">
    <location>
        <begin position="189"/>
        <end position="206"/>
    </location>
</feature>
<accession>A0A4Q8ALW7</accession>
<evidence type="ECO:0000313" key="2">
    <source>
        <dbReference type="EMBL" id="RZU64885.1"/>
    </source>
</evidence>
<name>A0A4Q8ALW7_9MICO</name>
<dbReference type="NCBIfam" id="NF047321">
    <property type="entry name" value="SCO7613_CTERM"/>
    <property type="match status" value="1"/>
</dbReference>
<feature type="transmembrane region" description="Helical" evidence="1">
    <location>
        <begin position="699"/>
        <end position="722"/>
    </location>
</feature>
<keyword evidence="1" id="KW-1133">Transmembrane helix</keyword>
<feature type="transmembrane region" description="Helical" evidence="1">
    <location>
        <begin position="583"/>
        <end position="599"/>
    </location>
</feature>